<evidence type="ECO:0000256" key="1">
    <source>
        <dbReference type="ARBA" id="ARBA00023015"/>
    </source>
</evidence>
<dbReference type="Proteomes" id="UP001065174">
    <property type="component" value="Chromosome"/>
</dbReference>
<dbReference type="PANTHER" id="PTHR30146">
    <property type="entry name" value="LACI-RELATED TRANSCRIPTIONAL REPRESSOR"/>
    <property type="match status" value="1"/>
</dbReference>
<dbReference type="CDD" id="cd06267">
    <property type="entry name" value="PBP1_LacI_sugar_binding-like"/>
    <property type="match status" value="1"/>
</dbReference>
<feature type="domain" description="Transcriptional regulator LacI/GalR-like sensor" evidence="4">
    <location>
        <begin position="21"/>
        <end position="182"/>
    </location>
</feature>
<evidence type="ECO:0000259" key="4">
    <source>
        <dbReference type="Pfam" id="PF13377"/>
    </source>
</evidence>
<dbReference type="Gene3D" id="3.40.50.2300">
    <property type="match status" value="2"/>
</dbReference>
<organism evidence="5 6">
    <name type="scientific">Reichenbachiella agarivorans</name>
    <dbReference type="NCBI Taxonomy" id="2979464"/>
    <lineage>
        <taxon>Bacteria</taxon>
        <taxon>Pseudomonadati</taxon>
        <taxon>Bacteroidota</taxon>
        <taxon>Cytophagia</taxon>
        <taxon>Cytophagales</taxon>
        <taxon>Reichenbachiellaceae</taxon>
        <taxon>Reichenbachiella</taxon>
    </lineage>
</organism>
<sequence length="186" mass="20554">MKPSSATNITIDDFKMAFEATEHLIQNGCQRIAHFAGSQKTSIYRDRLNGYLSALENHGLNKNDAIIIESRLKPTDGKRMAMELLEMSPRPDGVFSANDLAAISAIQVFHEHDIQIPSDIAIMGFSNEPLGAYTNPPLSSVNQNPYLMGKTAIESLLDQIENKAMSDEKIEIISEMIIRKSSATKS</sequence>
<protein>
    <submittedName>
        <fullName evidence="5">Substrate-binding domain-containing protein</fullName>
    </submittedName>
</protein>
<evidence type="ECO:0000313" key="5">
    <source>
        <dbReference type="EMBL" id="UXP32783.1"/>
    </source>
</evidence>
<keyword evidence="3" id="KW-0804">Transcription</keyword>
<proteinExistence type="predicted"/>
<evidence type="ECO:0000256" key="3">
    <source>
        <dbReference type="ARBA" id="ARBA00023163"/>
    </source>
</evidence>
<gene>
    <name evidence="5" type="ORF">N6H18_02250</name>
</gene>
<evidence type="ECO:0000256" key="2">
    <source>
        <dbReference type="ARBA" id="ARBA00023125"/>
    </source>
</evidence>
<keyword evidence="6" id="KW-1185">Reference proteome</keyword>
<dbReference type="SUPFAM" id="SSF53822">
    <property type="entry name" value="Periplasmic binding protein-like I"/>
    <property type="match status" value="1"/>
</dbReference>
<accession>A0ABY6CTJ3</accession>
<name>A0ABY6CTJ3_9BACT</name>
<keyword evidence="1" id="KW-0805">Transcription regulation</keyword>
<dbReference type="Pfam" id="PF13377">
    <property type="entry name" value="Peripla_BP_3"/>
    <property type="match status" value="1"/>
</dbReference>
<dbReference type="PANTHER" id="PTHR30146:SF109">
    <property type="entry name" value="HTH-TYPE TRANSCRIPTIONAL REGULATOR GALS"/>
    <property type="match status" value="1"/>
</dbReference>
<evidence type="ECO:0000313" key="6">
    <source>
        <dbReference type="Proteomes" id="UP001065174"/>
    </source>
</evidence>
<dbReference type="InterPro" id="IPR028082">
    <property type="entry name" value="Peripla_BP_I"/>
</dbReference>
<reference evidence="5" key="1">
    <citation type="submission" date="2022-09" db="EMBL/GenBank/DDBJ databases">
        <title>Comparative genomics and taxonomic characterization of three novel marine species of genus Reichenbachiella exhibiting antioxidant and polysaccharide degradation activities.</title>
        <authorList>
            <person name="Muhammad N."/>
            <person name="Lee Y.-J."/>
            <person name="Ko J."/>
            <person name="Kim S.-G."/>
        </authorList>
    </citation>
    <scope>NUCLEOTIDE SEQUENCE</scope>
    <source>
        <strain evidence="5">BKB1-1</strain>
    </source>
</reference>
<dbReference type="EMBL" id="CP106679">
    <property type="protein sequence ID" value="UXP32783.1"/>
    <property type="molecule type" value="Genomic_DNA"/>
</dbReference>
<keyword evidence="2" id="KW-0238">DNA-binding</keyword>
<dbReference type="InterPro" id="IPR046335">
    <property type="entry name" value="LacI/GalR-like_sensor"/>
</dbReference>